<dbReference type="OMA" id="MSENWIA"/>
<evidence type="ECO:0000313" key="2">
    <source>
        <dbReference type="Proteomes" id="UP000007800"/>
    </source>
</evidence>
<dbReference type="EMBL" id="GG674250">
    <property type="protein sequence ID" value="EER14458.1"/>
    <property type="molecule type" value="Genomic_DNA"/>
</dbReference>
<dbReference type="GeneID" id="9044985"/>
<dbReference type="InParanoid" id="C5KM39"/>
<name>C5KM39_PERM5</name>
<gene>
    <name evidence="1" type="ORF">Pmar_PMAR021212</name>
</gene>
<protein>
    <submittedName>
        <fullName evidence="1">Uncharacterized protein</fullName>
    </submittedName>
</protein>
<reference evidence="1 2" key="1">
    <citation type="submission" date="2008-07" db="EMBL/GenBank/DDBJ databases">
        <authorList>
            <person name="El-Sayed N."/>
            <person name="Caler E."/>
            <person name="Inman J."/>
            <person name="Amedeo P."/>
            <person name="Hass B."/>
            <person name="Wortman J."/>
        </authorList>
    </citation>
    <scope>NUCLEOTIDE SEQUENCE [LARGE SCALE GENOMIC DNA]</scope>
    <source>
        <strain evidence="2">ATCC 50983 / TXsc</strain>
    </source>
</reference>
<proteinExistence type="predicted"/>
<organism evidence="2">
    <name type="scientific">Perkinsus marinus (strain ATCC 50983 / TXsc)</name>
    <dbReference type="NCBI Taxonomy" id="423536"/>
    <lineage>
        <taxon>Eukaryota</taxon>
        <taxon>Sar</taxon>
        <taxon>Alveolata</taxon>
        <taxon>Perkinsozoa</taxon>
        <taxon>Perkinsea</taxon>
        <taxon>Perkinsida</taxon>
        <taxon>Perkinsidae</taxon>
        <taxon>Perkinsus</taxon>
    </lineage>
</organism>
<dbReference type="Proteomes" id="UP000007800">
    <property type="component" value="Unassembled WGS sequence"/>
</dbReference>
<keyword evidence="2" id="KW-1185">Reference proteome</keyword>
<dbReference type="RefSeq" id="XP_002782663.1">
    <property type="nucleotide sequence ID" value="XM_002782617.1"/>
</dbReference>
<accession>C5KM39</accession>
<sequence length="1991" mass="218319">MPSVELPDSGGNSNSFSLVIEYYQLRVIEQTKAPLTLTRMVKLNADTYGASNTNGWVTEFTLRSQESYQPGAVQLMTFAMKTVGTMDSGYSIDIIAHPTDKWRLGYPGAACDGYSNKSFIPGSSCTLRAYPGSDGTQANGFRISIGSSTVQDYSSDFQIRLPNPVAAVNMVWVAMSLRDSNQDVDLYPHAVLLDSPVHVVGEPEGEMVAWQFQVLGSCAVGWEMMPPQAAGARQWIVDSEAPQSVDGEDALVGLWDMNVADNTWELRIVQTTAFKDTQFTVKLMVENPSEATNAQSWTITVKDANEPFPNIIAATRDVRGFPVYSQMLAATLAHANQISNASNLIRFTLTAKQDLGHDGKMLIIAPQGFTVQKRCPRFEAVHMPDVVCKGDEARQLTLTFPQPASVLAGNTMVFDVEFGNPTSTPPTLENFWYVYTVRPDGIGADVAKIEGFELYPREFTTFVVLPTSRYPGNREIVIRFSPAEFIPYDDYIRGTFIPRYTGDGTGGSAGIAVALAFSTAAAVTGAVDMSTSEPIVEGVTPNSLSFRLSDDLQAGFEYGFKAVVTIPAESPASNTWWLEHYRLTGDVDDPYQNVASKGTSGFRTQVLVDVSITAYNPVEEAWDNPTTIVFEPTTDVLTIQSSQRAELLVQAPVGFTFLCPLKEADIDQADTVTQQLPSEKECSVIHSVEDEKNKLHVWVRRRHCSFIVATVTGRYFDDPDQGLKAGTKYSFVVDVINPAFVNSISNYFTLSTRVGGEVVEEKTVSGFRLTKRMSETRYISLPATEDRRAGFADNVVTFVMGLPIDAPVGGLLVLVAPKGFSLIRSEDTRSCEIVGTTSMGTRYGDFPDLEDLSCVCPVNDFTAEVTLPRTLVAGDYAIEARVSNPLVTPAHNYWNILIQDDGNPRVTMMSENWIAGLKIQEILNANIVAYNPANSIVGEASPNLISIKFTTTSLLPSSTSDFNGGVITVTAPQGFHFPAVCRFFSTDSVGNDDAGVLPSGTSCRGDGLRTVTLKTPMGSFLEPGTYGFRVLIENPSTPFEDFTVEDKKWEMKTLLTNDTMVDYNGATYGFPIRHRARYFSVEGLSPVGLYRTVVKISFSLYEALPPQANVTITTPDALIVDAVGQPCVYRTPQQIEEASSGTDLSTLLNVLDLRAEFARTSLLDTTQLPSHISCTVTSNNVIVLKNEDEERTGRSLLGGTTYEQIVTNVVNPQSTPEVNLWRIEAYTLHESAPETWAATGYTILPELEGTSVASSNPAYGLFTTFTFSLTPITRIPESGSILIHAPVTSYYFGPRLVDPTTETDFPSAIPPPAGYAVPRPPPDQEIDCSVETITQQVPQTSYASDLIAYQRACDELENLCNNANFHTLTVERGNDEVLYCVSSGGMLEVTLGATTVLKKGTPLTFSVTGYNADLPISVDDHAGKCTAQLSNLWSFITRDSDSAKTPLDKKITTGFHQLGIIYVHLMSPEQTKVNVAENRVEIRLRLSTQARPTSYLRIWFPPGFEPVDDGCAVRSFDLDYHRHVGADLPFEPGRTFVGLPAGTICESTIDLRTGLMLIDLTIAEKMDPGLNYAFQVGAMNPPTLPPDGQNVFRFETHTKGVMLHLEEDVPGFDLALLDTAIIEPETTSQGDDLNLVHFTIKSTKVLSANTTVMIEAPRGFIFSCESASYVNLSSATNCSANLHEAEFKFDTLEEKAPEEEFKIKAYVQNPRFTPQPNTWAFRIRSPSGLIIDIRLGVPGFDITGLVEVSIVPEFTYKRHRNNIAVYFLPSTIMNRADVGNEVVLAAPWGFAFPINCSHFDMKPEAAAITGYEIPDDYVFPPVGTTCGGSDNVLTVRFPQGAGLQRYRYIMRVDVMNAMSNVNRPITNSSPPFWSFTTRVNNEDVMRNVDSNMKVQGFWVTDLIIPQMGGAGDGPSEHASRLEAFSSCPVSHREMEVSARFHSYERPEPHGYLSPNAYTVADTVPKSILVTGFVLWKGESVFPHGFSSSMAP</sequence>
<evidence type="ECO:0000313" key="1">
    <source>
        <dbReference type="EMBL" id="EER14458.1"/>
    </source>
</evidence>
<dbReference type="OrthoDB" id="409293at2759"/>